<reference evidence="1 2" key="1">
    <citation type="submission" date="2017-12" db="EMBL/GenBank/DDBJ databases">
        <title>Comparative genomics of Botrytis spp.</title>
        <authorList>
            <person name="Valero-Jimenez C.A."/>
            <person name="Tapia P."/>
            <person name="Veloso J."/>
            <person name="Silva-Moreno E."/>
            <person name="Staats M."/>
            <person name="Valdes J.H."/>
            <person name="Van Kan J.A.L."/>
        </authorList>
    </citation>
    <scope>NUCLEOTIDE SEQUENCE [LARGE SCALE GENOMIC DNA]</scope>
    <source>
        <strain evidence="1 2">Bp0003</strain>
    </source>
</reference>
<comment type="caution">
    <text evidence="1">The sequence shown here is derived from an EMBL/GenBank/DDBJ whole genome shotgun (WGS) entry which is preliminary data.</text>
</comment>
<proteinExistence type="predicted"/>
<accession>A0A4Z1FE33</accession>
<organism evidence="1 2">
    <name type="scientific">Botrytis paeoniae</name>
    <dbReference type="NCBI Taxonomy" id="278948"/>
    <lineage>
        <taxon>Eukaryota</taxon>
        <taxon>Fungi</taxon>
        <taxon>Dikarya</taxon>
        <taxon>Ascomycota</taxon>
        <taxon>Pezizomycotina</taxon>
        <taxon>Leotiomycetes</taxon>
        <taxon>Helotiales</taxon>
        <taxon>Sclerotiniaceae</taxon>
        <taxon>Botrytis</taxon>
    </lineage>
</organism>
<dbReference type="Proteomes" id="UP000297910">
    <property type="component" value="Unassembled WGS sequence"/>
</dbReference>
<keyword evidence="2" id="KW-1185">Reference proteome</keyword>
<dbReference type="AlphaFoldDB" id="A0A4Z1FE33"/>
<dbReference type="EMBL" id="PQXI01000211">
    <property type="protein sequence ID" value="TGO21569.1"/>
    <property type="molecule type" value="Genomic_DNA"/>
</dbReference>
<name>A0A4Z1FE33_9HELO</name>
<gene>
    <name evidence="1" type="ORF">BPAE_0212g00110</name>
</gene>
<evidence type="ECO:0000313" key="1">
    <source>
        <dbReference type="EMBL" id="TGO21569.1"/>
    </source>
</evidence>
<protein>
    <submittedName>
        <fullName evidence="1">Uncharacterized protein</fullName>
    </submittedName>
</protein>
<sequence>MASIGFNILDHVSHSICSQCTLKLLCDYPSITLDSQLDGKRHGYYPGSKKTPASPDTIGYHVATRFIDPNNHSTNSNIAGRVAQLHLHCIASPGPIPTAVSVYVQ</sequence>
<evidence type="ECO:0000313" key="2">
    <source>
        <dbReference type="Proteomes" id="UP000297910"/>
    </source>
</evidence>